<evidence type="ECO:0000313" key="2">
    <source>
        <dbReference type="EMBL" id="KIY70514.1"/>
    </source>
</evidence>
<proteinExistence type="predicted"/>
<dbReference type="AlphaFoldDB" id="A0A0D7BK74"/>
<feature type="compositionally biased region" description="Basic and acidic residues" evidence="1">
    <location>
        <begin position="67"/>
        <end position="76"/>
    </location>
</feature>
<evidence type="ECO:0000256" key="1">
    <source>
        <dbReference type="SAM" id="MobiDB-lite"/>
    </source>
</evidence>
<keyword evidence="3" id="KW-1185">Reference proteome</keyword>
<organism evidence="2 3">
    <name type="scientific">Cylindrobasidium torrendii FP15055 ss-10</name>
    <dbReference type="NCBI Taxonomy" id="1314674"/>
    <lineage>
        <taxon>Eukaryota</taxon>
        <taxon>Fungi</taxon>
        <taxon>Dikarya</taxon>
        <taxon>Basidiomycota</taxon>
        <taxon>Agaricomycotina</taxon>
        <taxon>Agaricomycetes</taxon>
        <taxon>Agaricomycetidae</taxon>
        <taxon>Agaricales</taxon>
        <taxon>Marasmiineae</taxon>
        <taxon>Physalacriaceae</taxon>
        <taxon>Cylindrobasidium</taxon>
    </lineage>
</organism>
<accession>A0A0D7BK74</accession>
<feature type="region of interest" description="Disordered" evidence="1">
    <location>
        <begin position="57"/>
        <end position="110"/>
    </location>
</feature>
<feature type="region of interest" description="Disordered" evidence="1">
    <location>
        <begin position="130"/>
        <end position="151"/>
    </location>
</feature>
<sequence>MSEQPWIKPRQNILLPLDGSTQCIDVYMPCEPEFASSASTPVSGPLYEPLRVVEIPPYVPEEDEEEQKPAEWDHYLRTSYHPRTPASNASLPTPAPSPANSAAQATSKRPKRVIRPVVVSSIVPPALLSPRARYRTKENPRSHRTLPTARPRLLSISQDSSIAGIRISRVVRTPTPSPACTPNLY</sequence>
<reference evidence="2 3" key="1">
    <citation type="journal article" date="2015" name="Fungal Genet. Biol.">
        <title>Evolution of novel wood decay mechanisms in Agaricales revealed by the genome sequences of Fistulina hepatica and Cylindrobasidium torrendii.</title>
        <authorList>
            <person name="Floudas D."/>
            <person name="Held B.W."/>
            <person name="Riley R."/>
            <person name="Nagy L.G."/>
            <person name="Koehler G."/>
            <person name="Ransdell A.S."/>
            <person name="Younus H."/>
            <person name="Chow J."/>
            <person name="Chiniquy J."/>
            <person name="Lipzen A."/>
            <person name="Tritt A."/>
            <person name="Sun H."/>
            <person name="Haridas S."/>
            <person name="LaButti K."/>
            <person name="Ohm R.A."/>
            <person name="Kues U."/>
            <person name="Blanchette R.A."/>
            <person name="Grigoriev I.V."/>
            <person name="Minto R.E."/>
            <person name="Hibbett D.S."/>
        </authorList>
    </citation>
    <scope>NUCLEOTIDE SEQUENCE [LARGE SCALE GENOMIC DNA]</scope>
    <source>
        <strain evidence="2 3">FP15055 ss-10</strain>
    </source>
</reference>
<protein>
    <submittedName>
        <fullName evidence="2">Uncharacterized protein</fullName>
    </submittedName>
</protein>
<name>A0A0D7BK74_9AGAR</name>
<dbReference type="EMBL" id="KN880467">
    <property type="protein sequence ID" value="KIY70514.1"/>
    <property type="molecule type" value="Genomic_DNA"/>
</dbReference>
<feature type="compositionally biased region" description="Low complexity" evidence="1">
    <location>
        <begin position="84"/>
        <end position="107"/>
    </location>
</feature>
<dbReference type="Proteomes" id="UP000054007">
    <property type="component" value="Unassembled WGS sequence"/>
</dbReference>
<evidence type="ECO:0000313" key="3">
    <source>
        <dbReference type="Proteomes" id="UP000054007"/>
    </source>
</evidence>
<gene>
    <name evidence="2" type="ORF">CYLTODRAFT_419737</name>
</gene>